<organism evidence="1 2">
    <name type="scientific">Brevibacillus parabrevis</name>
    <dbReference type="NCBI Taxonomy" id="54914"/>
    <lineage>
        <taxon>Bacteria</taxon>
        <taxon>Bacillati</taxon>
        <taxon>Bacillota</taxon>
        <taxon>Bacilli</taxon>
        <taxon>Bacillales</taxon>
        <taxon>Paenibacillaceae</taxon>
        <taxon>Brevibacillus</taxon>
    </lineage>
</organism>
<dbReference type="Pfam" id="PF14116">
    <property type="entry name" value="YyzF"/>
    <property type="match status" value="1"/>
</dbReference>
<name>A0A4Y3PIH2_BREPA</name>
<dbReference type="AlphaFoldDB" id="A0A4Y3PIH2"/>
<evidence type="ECO:0000313" key="2">
    <source>
        <dbReference type="Proteomes" id="UP000316882"/>
    </source>
</evidence>
<reference evidence="1 2" key="1">
    <citation type="submission" date="2019-06" db="EMBL/GenBank/DDBJ databases">
        <title>Whole genome shotgun sequence of Brevibacillus parabrevis NBRC 12334.</title>
        <authorList>
            <person name="Hosoyama A."/>
            <person name="Uohara A."/>
            <person name="Ohji S."/>
            <person name="Ichikawa N."/>
        </authorList>
    </citation>
    <scope>NUCLEOTIDE SEQUENCE [LARGE SCALE GENOMIC DNA]</scope>
    <source>
        <strain evidence="1 2">NBRC 12334</strain>
    </source>
</reference>
<sequence length="82" mass="9185">MDKGKMMDSIQIDGQKVELEAGYPVRFSCMEHIEQELDDYVNDFEAAPDTYPAKAIDDDAADKRCRVCGEPGQIALLKEKGM</sequence>
<evidence type="ECO:0000313" key="1">
    <source>
        <dbReference type="EMBL" id="GEB34302.1"/>
    </source>
</evidence>
<keyword evidence="2" id="KW-1185">Reference proteome</keyword>
<dbReference type="Proteomes" id="UP000316882">
    <property type="component" value="Unassembled WGS sequence"/>
</dbReference>
<comment type="caution">
    <text evidence="1">The sequence shown here is derived from an EMBL/GenBank/DDBJ whole genome shotgun (WGS) entry which is preliminary data.</text>
</comment>
<protein>
    <recommendedName>
        <fullName evidence="3">CxxH/CxxC protein</fullName>
    </recommendedName>
</protein>
<proteinExistence type="predicted"/>
<dbReference type="EMBL" id="BJMH01000021">
    <property type="protein sequence ID" value="GEB34302.1"/>
    <property type="molecule type" value="Genomic_DNA"/>
</dbReference>
<gene>
    <name evidence="1" type="ORF">BPA01_38820</name>
</gene>
<evidence type="ECO:0008006" key="3">
    <source>
        <dbReference type="Google" id="ProtNLM"/>
    </source>
</evidence>
<dbReference type="STRING" id="54914.AV540_04065"/>
<dbReference type="NCBIfam" id="TIGR04129">
    <property type="entry name" value="CxxH_BA5709"/>
    <property type="match status" value="1"/>
</dbReference>
<dbReference type="InterPro" id="IPR025626">
    <property type="entry name" value="YyzF"/>
</dbReference>
<accession>A0A4Y3PIH2</accession>
<dbReference type="RefSeq" id="WP_229049781.1">
    <property type="nucleotide sequence ID" value="NZ_BJMH01000021.1"/>
</dbReference>